<evidence type="ECO:0000313" key="3">
    <source>
        <dbReference type="Proteomes" id="UP001177670"/>
    </source>
</evidence>
<reference evidence="2" key="1">
    <citation type="submission" date="2021-10" db="EMBL/GenBank/DDBJ databases">
        <title>Melipona bicolor Genome sequencing and assembly.</title>
        <authorList>
            <person name="Araujo N.S."/>
            <person name="Arias M.C."/>
        </authorList>
    </citation>
    <scope>NUCLEOTIDE SEQUENCE</scope>
    <source>
        <strain evidence="2">USP_2M_L1-L4_2017</strain>
        <tissue evidence="2">Whole body</tissue>
    </source>
</reference>
<organism evidence="2 3">
    <name type="scientific">Melipona bicolor</name>
    <dbReference type="NCBI Taxonomy" id="60889"/>
    <lineage>
        <taxon>Eukaryota</taxon>
        <taxon>Metazoa</taxon>
        <taxon>Ecdysozoa</taxon>
        <taxon>Arthropoda</taxon>
        <taxon>Hexapoda</taxon>
        <taxon>Insecta</taxon>
        <taxon>Pterygota</taxon>
        <taxon>Neoptera</taxon>
        <taxon>Endopterygota</taxon>
        <taxon>Hymenoptera</taxon>
        <taxon>Apocrita</taxon>
        <taxon>Aculeata</taxon>
        <taxon>Apoidea</taxon>
        <taxon>Anthophila</taxon>
        <taxon>Apidae</taxon>
        <taxon>Melipona</taxon>
    </lineage>
</organism>
<evidence type="ECO:0000313" key="2">
    <source>
        <dbReference type="EMBL" id="KAK1125846.1"/>
    </source>
</evidence>
<sequence>MADEPEAAANEESAKRKGFPMAGSFVVDSTPFCRSVRFVHEEKSNSKERGIDEEGEGQSNTGKVEKLGIEGGGVEGTRRG</sequence>
<dbReference type="EMBL" id="JAHYIQ010000015">
    <property type="protein sequence ID" value="KAK1125846.1"/>
    <property type="molecule type" value="Genomic_DNA"/>
</dbReference>
<dbReference type="Proteomes" id="UP001177670">
    <property type="component" value="Unassembled WGS sequence"/>
</dbReference>
<proteinExistence type="predicted"/>
<feature type="compositionally biased region" description="Basic and acidic residues" evidence="1">
    <location>
        <begin position="41"/>
        <end position="52"/>
    </location>
</feature>
<gene>
    <name evidence="2" type="ORF">K0M31_005384</name>
</gene>
<feature type="compositionally biased region" description="Gly residues" evidence="1">
    <location>
        <begin position="69"/>
        <end position="80"/>
    </location>
</feature>
<protein>
    <submittedName>
        <fullName evidence="2">Uncharacterized protein</fullName>
    </submittedName>
</protein>
<evidence type="ECO:0000256" key="1">
    <source>
        <dbReference type="SAM" id="MobiDB-lite"/>
    </source>
</evidence>
<dbReference type="AlphaFoldDB" id="A0AA40FUY9"/>
<feature type="region of interest" description="Disordered" evidence="1">
    <location>
        <begin position="1"/>
        <end position="23"/>
    </location>
</feature>
<comment type="caution">
    <text evidence="2">The sequence shown here is derived from an EMBL/GenBank/DDBJ whole genome shotgun (WGS) entry which is preliminary data.</text>
</comment>
<name>A0AA40FUY9_9HYME</name>
<keyword evidence="3" id="KW-1185">Reference proteome</keyword>
<feature type="region of interest" description="Disordered" evidence="1">
    <location>
        <begin position="41"/>
        <end position="80"/>
    </location>
</feature>
<accession>A0AA40FUY9</accession>